<proteinExistence type="predicted"/>
<dbReference type="InterPro" id="IPR013766">
    <property type="entry name" value="Thioredoxin_domain"/>
</dbReference>
<gene>
    <name evidence="6" type="primary">resA_23</name>
    <name evidence="6" type="ORF">GALL_178140</name>
</gene>
<dbReference type="PROSITE" id="PS51352">
    <property type="entry name" value="THIOREDOXIN_2"/>
    <property type="match status" value="1"/>
</dbReference>
<dbReference type="InterPro" id="IPR036249">
    <property type="entry name" value="Thioredoxin-like_sf"/>
</dbReference>
<organism evidence="6">
    <name type="scientific">mine drainage metagenome</name>
    <dbReference type="NCBI Taxonomy" id="410659"/>
    <lineage>
        <taxon>unclassified sequences</taxon>
        <taxon>metagenomes</taxon>
        <taxon>ecological metagenomes</taxon>
    </lineage>
</organism>
<dbReference type="PANTHER" id="PTHR42852">
    <property type="entry name" value="THIOL:DISULFIDE INTERCHANGE PROTEIN DSBE"/>
    <property type="match status" value="1"/>
</dbReference>
<evidence type="ECO:0000256" key="1">
    <source>
        <dbReference type="ARBA" id="ARBA00004196"/>
    </source>
</evidence>
<dbReference type="InterPro" id="IPR000866">
    <property type="entry name" value="AhpC/TSA"/>
</dbReference>
<dbReference type="AlphaFoldDB" id="A0A1J5S7W9"/>
<feature type="domain" description="Thioredoxin" evidence="5">
    <location>
        <begin position="253"/>
        <end position="391"/>
    </location>
</feature>
<dbReference type="Gene3D" id="3.40.30.10">
    <property type="entry name" value="Glutaredoxin"/>
    <property type="match status" value="1"/>
</dbReference>
<evidence type="ECO:0000259" key="5">
    <source>
        <dbReference type="PROSITE" id="PS51352"/>
    </source>
</evidence>
<dbReference type="GO" id="GO:0030313">
    <property type="term" value="C:cell envelope"/>
    <property type="evidence" value="ECO:0007669"/>
    <property type="project" value="UniProtKB-SubCell"/>
</dbReference>
<comment type="subcellular location">
    <subcellularLocation>
        <location evidence="1">Cell envelope</location>
    </subcellularLocation>
</comment>
<dbReference type="CDD" id="cd02966">
    <property type="entry name" value="TlpA_like_family"/>
    <property type="match status" value="1"/>
</dbReference>
<dbReference type="PANTHER" id="PTHR42852:SF6">
    <property type="entry name" value="THIOL:DISULFIDE INTERCHANGE PROTEIN DSBE"/>
    <property type="match status" value="1"/>
</dbReference>
<keyword evidence="2" id="KW-0201">Cytochrome c-type biogenesis</keyword>
<dbReference type="GO" id="GO:0016209">
    <property type="term" value="F:antioxidant activity"/>
    <property type="evidence" value="ECO:0007669"/>
    <property type="project" value="InterPro"/>
</dbReference>
<dbReference type="SUPFAM" id="SSF52833">
    <property type="entry name" value="Thioredoxin-like"/>
    <property type="match status" value="1"/>
</dbReference>
<dbReference type="GO" id="GO:0016491">
    <property type="term" value="F:oxidoreductase activity"/>
    <property type="evidence" value="ECO:0007669"/>
    <property type="project" value="InterPro"/>
</dbReference>
<evidence type="ECO:0000256" key="3">
    <source>
        <dbReference type="ARBA" id="ARBA00023157"/>
    </source>
</evidence>
<comment type="caution">
    <text evidence="6">The sequence shown here is derived from an EMBL/GenBank/DDBJ whole genome shotgun (WGS) entry which is preliminary data.</text>
</comment>
<dbReference type="Pfam" id="PF00578">
    <property type="entry name" value="AhpC-TSA"/>
    <property type="match status" value="1"/>
</dbReference>
<keyword evidence="3" id="KW-1015">Disulfide bond</keyword>
<dbReference type="EMBL" id="MLJW01000098">
    <property type="protein sequence ID" value="OIR00168.1"/>
    <property type="molecule type" value="Genomic_DNA"/>
</dbReference>
<sequence length="391" mass="44819">MNLITKLSMRKLFILLLHLNVILSFAQPSQKLSFSLNGVVNGRDTGYIVLRYTDYTGKWIIDTTYLQHGRFCFKGKIKEPTRAAIIGSSRIIDFDEVNFVTIYIEPGVQNIILKENDYSHKKMTGSVTQKQFDTLISNLDALKFKYKNIDQQLLKAKYEYKNAKNKKEKELALKQEGELLQKLSPLTKETINEDISFVKHHPDSYVSANILYITAIVIPTDSVELLFNRLTPGIRNSTDGKYLEELIRKRKQNIVGRTPYDFKAVDVNGHEISLSQFKGKAILIDFWASWCSPCRKEIPHLKELFDLYHSKGFELITISIDKDTTAWKNAVDQENINNWCNVIVNKQIDANYENVTQPIPSQILIGPEGKIVWKWNSGGSMDDALKSLFGK</sequence>
<keyword evidence="4" id="KW-0676">Redox-active center</keyword>
<dbReference type="InterPro" id="IPR025380">
    <property type="entry name" value="DUF4369"/>
</dbReference>
<dbReference type="GO" id="GO:0017004">
    <property type="term" value="P:cytochrome complex assembly"/>
    <property type="evidence" value="ECO:0007669"/>
    <property type="project" value="UniProtKB-KW"/>
</dbReference>
<accession>A0A1J5S7W9</accession>
<name>A0A1J5S7W9_9ZZZZ</name>
<reference evidence="6" key="1">
    <citation type="submission" date="2016-10" db="EMBL/GenBank/DDBJ databases">
        <title>Sequence of Gallionella enrichment culture.</title>
        <authorList>
            <person name="Poehlein A."/>
            <person name="Muehling M."/>
            <person name="Daniel R."/>
        </authorList>
    </citation>
    <scope>NUCLEOTIDE SEQUENCE</scope>
</reference>
<evidence type="ECO:0000256" key="4">
    <source>
        <dbReference type="ARBA" id="ARBA00023284"/>
    </source>
</evidence>
<dbReference type="Pfam" id="PF14289">
    <property type="entry name" value="DUF4369"/>
    <property type="match status" value="1"/>
</dbReference>
<dbReference type="InterPro" id="IPR050553">
    <property type="entry name" value="Thioredoxin_ResA/DsbE_sf"/>
</dbReference>
<protein>
    <submittedName>
        <fullName evidence="6">Thiol-disulfide oxidoreductase ResA</fullName>
    </submittedName>
</protein>
<evidence type="ECO:0000313" key="6">
    <source>
        <dbReference type="EMBL" id="OIR00168.1"/>
    </source>
</evidence>
<evidence type="ECO:0000256" key="2">
    <source>
        <dbReference type="ARBA" id="ARBA00022748"/>
    </source>
</evidence>